<feature type="compositionally biased region" description="Basic and acidic residues" evidence="1">
    <location>
        <begin position="37"/>
        <end position="55"/>
    </location>
</feature>
<feature type="compositionally biased region" description="Low complexity" evidence="1">
    <location>
        <begin position="154"/>
        <end position="164"/>
    </location>
</feature>
<dbReference type="EMBL" id="CDMZ01005884">
    <property type="protein sequence ID" value="CEM55519.1"/>
    <property type="molecule type" value="Genomic_DNA"/>
</dbReference>
<evidence type="ECO:0000313" key="2">
    <source>
        <dbReference type="EMBL" id="CEM55519.1"/>
    </source>
</evidence>
<feature type="compositionally biased region" description="Low complexity" evidence="1">
    <location>
        <begin position="67"/>
        <end position="88"/>
    </location>
</feature>
<feature type="region of interest" description="Disordered" evidence="1">
    <location>
        <begin position="1"/>
        <end position="164"/>
    </location>
</feature>
<reference evidence="2" key="1">
    <citation type="submission" date="2014-11" db="EMBL/GenBank/DDBJ databases">
        <authorList>
            <person name="Otto D Thomas"/>
            <person name="Naeem Raeece"/>
        </authorList>
    </citation>
    <scope>NUCLEOTIDE SEQUENCE</scope>
</reference>
<evidence type="ECO:0000256" key="1">
    <source>
        <dbReference type="SAM" id="MobiDB-lite"/>
    </source>
</evidence>
<dbReference type="AlphaFoldDB" id="A0A0G4IE22"/>
<protein>
    <submittedName>
        <fullName evidence="2">Uncharacterized protein</fullName>
    </submittedName>
</protein>
<gene>
    <name evidence="2" type="ORF">Cvel_13613</name>
</gene>
<dbReference type="VEuPathDB" id="CryptoDB:Cvel_13613"/>
<accession>A0A0G4IE22</accession>
<feature type="compositionally biased region" description="Basic and acidic residues" evidence="1">
    <location>
        <begin position="126"/>
        <end position="135"/>
    </location>
</feature>
<proteinExistence type="predicted"/>
<sequence length="164" mass="17459">MRRLLHHLEPRKQQHCTDPLSDLQAGIPPGTAAPHFSSERHCGDFPEDTRIESRNQRSTVRRRRAGPAFTESSAASPTPSPPTTAAACAEHESAKGKGTLGGRTSAAPPLLLSHTPTGRRTCVENARGRDWEYVKRPTPQSAVPSRPAGGAEGGDTTAAGRRVG</sequence>
<feature type="compositionally biased region" description="Basic and acidic residues" evidence="1">
    <location>
        <begin position="1"/>
        <end position="12"/>
    </location>
</feature>
<organism evidence="2">
    <name type="scientific">Chromera velia CCMP2878</name>
    <dbReference type="NCBI Taxonomy" id="1169474"/>
    <lineage>
        <taxon>Eukaryota</taxon>
        <taxon>Sar</taxon>
        <taxon>Alveolata</taxon>
        <taxon>Colpodellida</taxon>
        <taxon>Chromeraceae</taxon>
        <taxon>Chromera</taxon>
    </lineage>
</organism>
<name>A0A0G4IE22_9ALVE</name>